<sequence>MRLDAFVPMIGRTLRNPRGTARELLKLDLPLDALWAALVLVVILSVLLTGVADLMVPPPPEAESIAVLTLSPFAQVGLLASMQAALVLGLWRVGRGMGGQGSLSDTLLLMTFLQFVLLAAQLAQLVLMLLLPPIGGLFMIAVFFGAIVLLLIYVDEMHRFNSLGRSLLLFLLVSVGIGLVLMFLITLTGQTLNGAA</sequence>
<reference evidence="7 8" key="1">
    <citation type="submission" date="2016-10" db="EMBL/GenBank/DDBJ databases">
        <authorList>
            <person name="de Groot N.N."/>
        </authorList>
    </citation>
    <scope>NUCLEOTIDE SEQUENCE [LARGE SCALE GENOMIC DNA]</scope>
    <source>
        <strain evidence="7 8">DSM 23042</strain>
    </source>
</reference>
<organism evidence="7 8">
    <name type="scientific">Tranquillimonas rosea</name>
    <dbReference type="NCBI Taxonomy" id="641238"/>
    <lineage>
        <taxon>Bacteria</taxon>
        <taxon>Pseudomonadati</taxon>
        <taxon>Pseudomonadota</taxon>
        <taxon>Alphaproteobacteria</taxon>
        <taxon>Rhodobacterales</taxon>
        <taxon>Roseobacteraceae</taxon>
        <taxon>Tranquillimonas</taxon>
    </lineage>
</organism>
<evidence type="ECO:0000256" key="1">
    <source>
        <dbReference type="ARBA" id="ARBA00004141"/>
    </source>
</evidence>
<feature type="transmembrane region" description="Helical" evidence="5">
    <location>
        <begin position="33"/>
        <end position="52"/>
    </location>
</feature>
<evidence type="ECO:0000256" key="4">
    <source>
        <dbReference type="ARBA" id="ARBA00023136"/>
    </source>
</evidence>
<feature type="domain" description="Yip1" evidence="6">
    <location>
        <begin position="13"/>
        <end position="184"/>
    </location>
</feature>
<evidence type="ECO:0000259" key="6">
    <source>
        <dbReference type="Pfam" id="PF04893"/>
    </source>
</evidence>
<dbReference type="EMBL" id="FOGU01000007">
    <property type="protein sequence ID" value="SES21231.1"/>
    <property type="molecule type" value="Genomic_DNA"/>
</dbReference>
<keyword evidence="8" id="KW-1185">Reference proteome</keyword>
<dbReference type="STRING" id="641238.SAMN04490244_107131"/>
<evidence type="ECO:0000256" key="5">
    <source>
        <dbReference type="SAM" id="Phobius"/>
    </source>
</evidence>
<dbReference type="AlphaFoldDB" id="A0A1H9VI93"/>
<dbReference type="Proteomes" id="UP000198885">
    <property type="component" value="Unassembled WGS sequence"/>
</dbReference>
<evidence type="ECO:0000256" key="3">
    <source>
        <dbReference type="ARBA" id="ARBA00022989"/>
    </source>
</evidence>
<feature type="transmembrane region" description="Helical" evidence="5">
    <location>
        <begin position="136"/>
        <end position="154"/>
    </location>
</feature>
<dbReference type="GO" id="GO:0016020">
    <property type="term" value="C:membrane"/>
    <property type="evidence" value="ECO:0007669"/>
    <property type="project" value="UniProtKB-SubCell"/>
</dbReference>
<feature type="transmembrane region" description="Helical" evidence="5">
    <location>
        <begin position="106"/>
        <end position="130"/>
    </location>
</feature>
<keyword evidence="2 5" id="KW-0812">Transmembrane</keyword>
<evidence type="ECO:0000313" key="8">
    <source>
        <dbReference type="Proteomes" id="UP000198885"/>
    </source>
</evidence>
<gene>
    <name evidence="7" type="ORF">SAMN04490244_107131</name>
</gene>
<keyword evidence="4 5" id="KW-0472">Membrane</keyword>
<protein>
    <submittedName>
        <fullName evidence="7">Yip1 domain-containing protein</fullName>
    </submittedName>
</protein>
<dbReference type="InterPro" id="IPR006977">
    <property type="entry name" value="Yip1_dom"/>
</dbReference>
<dbReference type="RefSeq" id="WP_092694361.1">
    <property type="nucleotide sequence ID" value="NZ_CBDDGO010000004.1"/>
</dbReference>
<keyword evidence="3 5" id="KW-1133">Transmembrane helix</keyword>
<proteinExistence type="predicted"/>
<name>A0A1H9VI93_9RHOB</name>
<evidence type="ECO:0000256" key="2">
    <source>
        <dbReference type="ARBA" id="ARBA00022692"/>
    </source>
</evidence>
<feature type="transmembrane region" description="Helical" evidence="5">
    <location>
        <begin position="72"/>
        <end position="94"/>
    </location>
</feature>
<comment type="subcellular location">
    <subcellularLocation>
        <location evidence="1">Membrane</location>
        <topology evidence="1">Multi-pass membrane protein</topology>
    </subcellularLocation>
</comment>
<evidence type="ECO:0000313" key="7">
    <source>
        <dbReference type="EMBL" id="SES21231.1"/>
    </source>
</evidence>
<accession>A0A1H9VI93</accession>
<feature type="transmembrane region" description="Helical" evidence="5">
    <location>
        <begin position="166"/>
        <end position="187"/>
    </location>
</feature>
<dbReference type="Pfam" id="PF04893">
    <property type="entry name" value="Yip1"/>
    <property type="match status" value="1"/>
</dbReference>